<feature type="transmembrane region" description="Helical" evidence="4">
    <location>
        <begin position="16"/>
        <end position="34"/>
    </location>
</feature>
<reference evidence="7 8" key="1">
    <citation type="submission" date="2019-02" db="EMBL/GenBank/DDBJ databases">
        <title>Deep-cultivation of Planctomycetes and their phenomic and genomic characterization uncovers novel biology.</title>
        <authorList>
            <person name="Wiegand S."/>
            <person name="Jogler M."/>
            <person name="Boedeker C."/>
            <person name="Pinto D."/>
            <person name="Vollmers J."/>
            <person name="Rivas-Marin E."/>
            <person name="Kohn T."/>
            <person name="Peeters S.H."/>
            <person name="Heuer A."/>
            <person name="Rast P."/>
            <person name="Oberbeckmann S."/>
            <person name="Bunk B."/>
            <person name="Jeske O."/>
            <person name="Meyerdierks A."/>
            <person name="Storesund J.E."/>
            <person name="Kallscheuer N."/>
            <person name="Luecker S."/>
            <person name="Lage O.M."/>
            <person name="Pohl T."/>
            <person name="Merkel B.J."/>
            <person name="Hornburger P."/>
            <person name="Mueller R.-W."/>
            <person name="Bruemmer F."/>
            <person name="Labrenz M."/>
            <person name="Spormann A.M."/>
            <person name="Op den Camp H."/>
            <person name="Overmann J."/>
            <person name="Amann R."/>
            <person name="Jetten M.S.M."/>
            <person name="Mascher T."/>
            <person name="Medema M.H."/>
            <person name="Devos D.P."/>
            <person name="Kaster A.-K."/>
            <person name="Ovreas L."/>
            <person name="Rohde M."/>
            <person name="Galperin M.Y."/>
            <person name="Jogler C."/>
        </authorList>
    </citation>
    <scope>NUCLEOTIDE SEQUENCE [LARGE SCALE GENOMIC DNA]</scope>
    <source>
        <strain evidence="7 8">Pan216</strain>
    </source>
</reference>
<feature type="domain" description="HAMP" evidence="6">
    <location>
        <begin position="345"/>
        <end position="398"/>
    </location>
</feature>
<evidence type="ECO:0000256" key="2">
    <source>
        <dbReference type="ARBA" id="ARBA00029447"/>
    </source>
</evidence>
<sequence length="677" mass="73647">MEHQRIPFHKGLRGKMLLYTILPISILLITINGLTLSKLFSVLRADNEELLAMRVKNIADEVEKENLEAITTVKVMALAEENGLFGKREESKAFARQVLDEFPQFTGAYFGYEPNADQDDQQYLSSVGNRVEGLGPSGRFIPYWFRDHKDNTTIRINPLEDMETSLYYDGVRKKFLSGSEEKYMVTEPYVYEGKMIVEQTFPITKGGKFVGIAGVDVALGDLDTFFDDLKSRWDAEILAISRLGKIISATSDAGLKTRPVGETVYADIVDDVMRQDGRPVAWTDPVTGEALFLAGTRVPTGDWKIILQVPQSKVMTPIWRSLTNAILLSVIGGAVTIALLVYVANSVTRGINDAVAASMQVATGDLAVRLPERTTDDETGLLLTTVGEMAKSLAAVVGKVKEATVRLTSTATELSAASREQDRTISSFGESTSRISAAVNEITATSQELFHTVSQVTDAANGTAGLADEGRVGIERMGTAMGQLVEATRSVSSKLGVIRDKAERIDVVVTTISKVSEQTNMLSVNAAIEAEKAGVHGTGFLVVSREIRRMADQTAVATLDIERMVQEMRAAVSAGVMEMDKFTVTVREGVDEIERISHQLEQIISQVHDVSGRIESVNEGMSAQSRGATDIRDAMHQLTDGAKQSAASLAEVQKAGRHVQAAVESLRGTVARFKVST</sequence>
<dbReference type="InterPro" id="IPR004089">
    <property type="entry name" value="MCPsignal_dom"/>
</dbReference>
<proteinExistence type="inferred from homology"/>
<dbReference type="GO" id="GO:0016020">
    <property type="term" value="C:membrane"/>
    <property type="evidence" value="ECO:0007669"/>
    <property type="project" value="InterPro"/>
</dbReference>
<dbReference type="CDD" id="cd06225">
    <property type="entry name" value="HAMP"/>
    <property type="match status" value="1"/>
</dbReference>
<dbReference type="PANTHER" id="PTHR32089:SF120">
    <property type="entry name" value="METHYL-ACCEPTING CHEMOTAXIS PROTEIN TLPQ"/>
    <property type="match status" value="1"/>
</dbReference>
<feature type="domain" description="Methyl-accepting transducer" evidence="5">
    <location>
        <begin position="403"/>
        <end position="639"/>
    </location>
</feature>
<name>A0A518B8J7_9BACT</name>
<dbReference type="Gene3D" id="1.10.287.950">
    <property type="entry name" value="Methyl-accepting chemotaxis protein"/>
    <property type="match status" value="1"/>
</dbReference>
<dbReference type="EMBL" id="CP036279">
    <property type="protein sequence ID" value="QDU63273.1"/>
    <property type="molecule type" value="Genomic_DNA"/>
</dbReference>
<dbReference type="KEGG" id="knv:Pan216_41510"/>
<feature type="transmembrane region" description="Helical" evidence="4">
    <location>
        <begin position="322"/>
        <end position="344"/>
    </location>
</feature>
<keyword evidence="1 3" id="KW-0807">Transducer</keyword>
<dbReference type="GO" id="GO:0007165">
    <property type="term" value="P:signal transduction"/>
    <property type="evidence" value="ECO:0007669"/>
    <property type="project" value="UniProtKB-KW"/>
</dbReference>
<evidence type="ECO:0000259" key="6">
    <source>
        <dbReference type="PROSITE" id="PS50885"/>
    </source>
</evidence>
<gene>
    <name evidence="7" type="primary">pctC</name>
    <name evidence="7" type="ORF">Pan216_41510</name>
</gene>
<organism evidence="7 8">
    <name type="scientific">Kolteria novifilia</name>
    <dbReference type="NCBI Taxonomy" id="2527975"/>
    <lineage>
        <taxon>Bacteria</taxon>
        <taxon>Pseudomonadati</taxon>
        <taxon>Planctomycetota</taxon>
        <taxon>Planctomycetia</taxon>
        <taxon>Kolteriales</taxon>
        <taxon>Kolteriaceae</taxon>
        <taxon>Kolteria</taxon>
    </lineage>
</organism>
<accession>A0A518B8J7</accession>
<dbReference type="Pfam" id="PF22673">
    <property type="entry name" value="MCP-like_PDC_1"/>
    <property type="match status" value="1"/>
</dbReference>
<keyword evidence="8" id="KW-1185">Reference proteome</keyword>
<dbReference type="Gene3D" id="3.30.450.20">
    <property type="entry name" value="PAS domain"/>
    <property type="match status" value="2"/>
</dbReference>
<dbReference type="Pfam" id="PF00672">
    <property type="entry name" value="HAMP"/>
    <property type="match status" value="1"/>
</dbReference>
<dbReference type="SMART" id="SM00304">
    <property type="entry name" value="HAMP"/>
    <property type="match status" value="1"/>
</dbReference>
<protein>
    <submittedName>
        <fullName evidence="7">Methyl-accepting chemotaxis protein PctC</fullName>
    </submittedName>
</protein>
<evidence type="ECO:0000256" key="4">
    <source>
        <dbReference type="SAM" id="Phobius"/>
    </source>
</evidence>
<evidence type="ECO:0000313" key="7">
    <source>
        <dbReference type="EMBL" id="QDU63273.1"/>
    </source>
</evidence>
<keyword evidence="4" id="KW-1133">Transmembrane helix</keyword>
<dbReference type="PROSITE" id="PS50111">
    <property type="entry name" value="CHEMOTAXIS_TRANSDUC_2"/>
    <property type="match status" value="1"/>
</dbReference>
<comment type="similarity">
    <text evidence="2">Belongs to the methyl-accepting chemotaxis (MCP) protein family.</text>
</comment>
<dbReference type="InterPro" id="IPR003660">
    <property type="entry name" value="HAMP_dom"/>
</dbReference>
<evidence type="ECO:0000256" key="1">
    <source>
        <dbReference type="ARBA" id="ARBA00023224"/>
    </source>
</evidence>
<dbReference type="PROSITE" id="PS50885">
    <property type="entry name" value="HAMP"/>
    <property type="match status" value="1"/>
</dbReference>
<dbReference type="SUPFAM" id="SSF58104">
    <property type="entry name" value="Methyl-accepting chemotaxis protein (MCP) signaling domain"/>
    <property type="match status" value="1"/>
</dbReference>
<dbReference type="SMART" id="SM00283">
    <property type="entry name" value="MA"/>
    <property type="match status" value="1"/>
</dbReference>
<evidence type="ECO:0000256" key="3">
    <source>
        <dbReference type="PROSITE-ProRule" id="PRU00284"/>
    </source>
</evidence>
<dbReference type="PANTHER" id="PTHR32089">
    <property type="entry name" value="METHYL-ACCEPTING CHEMOTAXIS PROTEIN MCPB"/>
    <property type="match status" value="1"/>
</dbReference>
<dbReference type="CDD" id="cd12913">
    <property type="entry name" value="PDC1_MCP_like"/>
    <property type="match status" value="1"/>
</dbReference>
<dbReference type="Pfam" id="PF00015">
    <property type="entry name" value="MCPsignal"/>
    <property type="match status" value="1"/>
</dbReference>
<dbReference type="AlphaFoldDB" id="A0A518B8J7"/>
<keyword evidence="4" id="KW-0472">Membrane</keyword>
<evidence type="ECO:0000313" key="8">
    <source>
        <dbReference type="Proteomes" id="UP000317093"/>
    </source>
</evidence>
<evidence type="ECO:0000259" key="5">
    <source>
        <dbReference type="PROSITE" id="PS50111"/>
    </source>
</evidence>
<keyword evidence="4" id="KW-0812">Transmembrane</keyword>
<dbReference type="Proteomes" id="UP000317093">
    <property type="component" value="Chromosome"/>
</dbReference>